<comment type="caution">
    <text evidence="7">The sequence shown here is derived from an EMBL/GenBank/DDBJ whole genome shotgun (WGS) entry which is preliminary data.</text>
</comment>
<keyword evidence="8" id="KW-1185">Reference proteome</keyword>
<dbReference type="Pfam" id="PF01753">
    <property type="entry name" value="zf-MYND"/>
    <property type="match status" value="1"/>
</dbReference>
<dbReference type="AlphaFoldDB" id="A0A1R2B103"/>
<gene>
    <name evidence="7" type="ORF">SteCoe_31755</name>
</gene>
<reference evidence="7 8" key="1">
    <citation type="submission" date="2016-11" db="EMBL/GenBank/DDBJ databases">
        <title>The macronuclear genome of Stentor coeruleus: a giant cell with tiny introns.</title>
        <authorList>
            <person name="Slabodnick M."/>
            <person name="Ruby J.G."/>
            <person name="Reiff S.B."/>
            <person name="Swart E.C."/>
            <person name="Gosai S."/>
            <person name="Prabakaran S."/>
            <person name="Witkowska E."/>
            <person name="Larue G.E."/>
            <person name="Fisher S."/>
            <person name="Freeman R.M."/>
            <person name="Gunawardena J."/>
            <person name="Chu W."/>
            <person name="Stover N.A."/>
            <person name="Gregory B.D."/>
            <person name="Nowacki M."/>
            <person name="Derisi J."/>
            <person name="Roy S.W."/>
            <person name="Marshall W.F."/>
            <person name="Sood P."/>
        </authorList>
    </citation>
    <scope>NUCLEOTIDE SEQUENCE [LARGE SCALE GENOMIC DNA]</scope>
    <source>
        <strain evidence="7">WM001</strain>
    </source>
</reference>
<keyword evidence="1" id="KW-0479">Metal-binding</keyword>
<dbReference type="GO" id="GO:0008270">
    <property type="term" value="F:zinc ion binding"/>
    <property type="evidence" value="ECO:0007669"/>
    <property type="project" value="UniProtKB-KW"/>
</dbReference>
<feature type="domain" description="MYND-type" evidence="6">
    <location>
        <begin position="3"/>
        <end position="41"/>
    </location>
</feature>
<proteinExistence type="predicted"/>
<evidence type="ECO:0000259" key="6">
    <source>
        <dbReference type="PROSITE" id="PS50865"/>
    </source>
</evidence>
<evidence type="ECO:0000256" key="4">
    <source>
        <dbReference type="ARBA" id="ARBA00022896"/>
    </source>
</evidence>
<dbReference type="Proteomes" id="UP000187209">
    <property type="component" value="Unassembled WGS sequence"/>
</dbReference>
<protein>
    <recommendedName>
        <fullName evidence="6">MYND-type domain-containing protein</fullName>
    </recommendedName>
</protein>
<dbReference type="PANTHER" id="PTHR12907:SF26">
    <property type="entry name" value="HIF PROLYL HYDROXYLASE, ISOFORM C"/>
    <property type="match status" value="1"/>
</dbReference>
<keyword evidence="4" id="KW-0847">Vitamin C</keyword>
<dbReference type="PROSITE" id="PS01360">
    <property type="entry name" value="ZF_MYND_1"/>
    <property type="match status" value="1"/>
</dbReference>
<evidence type="ECO:0000313" key="8">
    <source>
        <dbReference type="Proteomes" id="UP000187209"/>
    </source>
</evidence>
<evidence type="ECO:0000256" key="1">
    <source>
        <dbReference type="ARBA" id="ARBA00022723"/>
    </source>
</evidence>
<sequence>MNCAYCYKSDTKLSQCSKCHRASYCSQNCQKLHWTTHKPVCNDANLIEWPPALVEEFLELFIEHLDVHKIIYLIDRSAAQKFKEKTHGGGCGHKHHSIELDENTTSLERLVAEVTSRSYLYTLIPSFLQQTSEIFEKIKSKGKQDGLVWDTETEKKVLEQVFDEAISRRLVAEVNAKYRKEEESFSKQPMLLAYPSGYKEDTNTELNILGIDIIQGLMENDMAYIDDFFDYDTAHGTFAEAETLDFDGRFEEIMQQKIKNIRTDKMLWIKKDIIDAAVGGKHESPLHLTLSYCKNLKKISDVYFSLPFELNKKTKLGLQVIDSMCLDCFSQGTFHKPHSDSGFGKDDTGCKITCIYVISNSSNNTIEINNTPIPLVNNRFIILKSRKCTISIPPVSEKLFLCYYYILGPCDPYQ</sequence>
<accession>A0A1R2B103</accession>
<dbReference type="PANTHER" id="PTHR12907">
    <property type="entry name" value="EGL NINE HOMOLOG-RELATED"/>
    <property type="match status" value="1"/>
</dbReference>
<dbReference type="GO" id="GO:0031543">
    <property type="term" value="F:peptidyl-proline dioxygenase activity"/>
    <property type="evidence" value="ECO:0007669"/>
    <property type="project" value="TreeGrafter"/>
</dbReference>
<keyword evidence="2 5" id="KW-0863">Zinc-finger</keyword>
<name>A0A1R2B103_9CILI</name>
<dbReference type="OrthoDB" id="76265at2759"/>
<dbReference type="PROSITE" id="PS50865">
    <property type="entry name" value="ZF_MYND_2"/>
    <property type="match status" value="1"/>
</dbReference>
<dbReference type="GO" id="GO:0008198">
    <property type="term" value="F:ferrous iron binding"/>
    <property type="evidence" value="ECO:0007669"/>
    <property type="project" value="TreeGrafter"/>
</dbReference>
<evidence type="ECO:0000313" key="7">
    <source>
        <dbReference type="EMBL" id="OMJ70290.1"/>
    </source>
</evidence>
<organism evidence="7 8">
    <name type="scientific">Stentor coeruleus</name>
    <dbReference type="NCBI Taxonomy" id="5963"/>
    <lineage>
        <taxon>Eukaryota</taxon>
        <taxon>Sar</taxon>
        <taxon>Alveolata</taxon>
        <taxon>Ciliophora</taxon>
        <taxon>Postciliodesmatophora</taxon>
        <taxon>Heterotrichea</taxon>
        <taxon>Heterotrichida</taxon>
        <taxon>Stentoridae</taxon>
        <taxon>Stentor</taxon>
    </lineage>
</organism>
<keyword evidence="3" id="KW-0862">Zinc</keyword>
<dbReference type="EMBL" id="MPUH01001102">
    <property type="protein sequence ID" value="OMJ70290.1"/>
    <property type="molecule type" value="Genomic_DNA"/>
</dbReference>
<dbReference type="GO" id="GO:0031418">
    <property type="term" value="F:L-ascorbic acid binding"/>
    <property type="evidence" value="ECO:0007669"/>
    <property type="project" value="UniProtKB-KW"/>
</dbReference>
<dbReference type="InterPro" id="IPR051559">
    <property type="entry name" value="HIF_prolyl_hydroxylases"/>
</dbReference>
<evidence type="ECO:0000256" key="5">
    <source>
        <dbReference type="PROSITE-ProRule" id="PRU00134"/>
    </source>
</evidence>
<evidence type="ECO:0000256" key="2">
    <source>
        <dbReference type="ARBA" id="ARBA00022771"/>
    </source>
</evidence>
<dbReference type="GO" id="GO:0071456">
    <property type="term" value="P:cellular response to hypoxia"/>
    <property type="evidence" value="ECO:0007669"/>
    <property type="project" value="TreeGrafter"/>
</dbReference>
<evidence type="ECO:0000256" key="3">
    <source>
        <dbReference type="ARBA" id="ARBA00022833"/>
    </source>
</evidence>
<dbReference type="InterPro" id="IPR002893">
    <property type="entry name" value="Znf_MYND"/>
</dbReference>
<dbReference type="Gene3D" id="6.10.140.2220">
    <property type="match status" value="1"/>
</dbReference>
<dbReference type="SUPFAM" id="SSF144232">
    <property type="entry name" value="HIT/MYND zinc finger-like"/>
    <property type="match status" value="1"/>
</dbReference>
<dbReference type="Gene3D" id="2.60.120.620">
    <property type="entry name" value="q2cbj1_9rhob like domain"/>
    <property type="match status" value="1"/>
</dbReference>